<dbReference type="Proteomes" id="UP000315700">
    <property type="component" value="Chromosome"/>
</dbReference>
<dbReference type="InterPro" id="IPR018062">
    <property type="entry name" value="HTH_AraC-typ_CS"/>
</dbReference>
<reference evidence="5 6" key="1">
    <citation type="submission" date="2019-02" db="EMBL/GenBank/DDBJ databases">
        <title>Deep-cultivation of Planctomycetes and their phenomic and genomic characterization uncovers novel biology.</title>
        <authorList>
            <person name="Wiegand S."/>
            <person name="Jogler M."/>
            <person name="Boedeker C."/>
            <person name="Pinto D."/>
            <person name="Vollmers J."/>
            <person name="Rivas-Marin E."/>
            <person name="Kohn T."/>
            <person name="Peeters S.H."/>
            <person name="Heuer A."/>
            <person name="Rast P."/>
            <person name="Oberbeckmann S."/>
            <person name="Bunk B."/>
            <person name="Jeske O."/>
            <person name="Meyerdierks A."/>
            <person name="Storesund J.E."/>
            <person name="Kallscheuer N."/>
            <person name="Luecker S."/>
            <person name="Lage O.M."/>
            <person name="Pohl T."/>
            <person name="Merkel B.J."/>
            <person name="Hornburger P."/>
            <person name="Mueller R.-W."/>
            <person name="Bruemmer F."/>
            <person name="Labrenz M."/>
            <person name="Spormann A.M."/>
            <person name="Op den Camp H."/>
            <person name="Overmann J."/>
            <person name="Amann R."/>
            <person name="Jetten M.S.M."/>
            <person name="Mascher T."/>
            <person name="Medema M.H."/>
            <person name="Devos D.P."/>
            <person name="Kaster A.-K."/>
            <person name="Ovreas L."/>
            <person name="Rohde M."/>
            <person name="Galperin M.Y."/>
            <person name="Jogler C."/>
        </authorList>
    </citation>
    <scope>NUCLEOTIDE SEQUENCE [LARGE SCALE GENOMIC DNA]</scope>
    <source>
        <strain evidence="5 6">Pan44</strain>
    </source>
</reference>
<dbReference type="KEGG" id="ccos:Pan44_21160"/>
<dbReference type="InterPro" id="IPR009057">
    <property type="entry name" value="Homeodomain-like_sf"/>
</dbReference>
<dbReference type="GO" id="GO:0032259">
    <property type="term" value="P:methylation"/>
    <property type="evidence" value="ECO:0007669"/>
    <property type="project" value="UniProtKB-KW"/>
</dbReference>
<dbReference type="InterPro" id="IPR035965">
    <property type="entry name" value="PAS-like_dom_sf"/>
</dbReference>
<evidence type="ECO:0000313" key="6">
    <source>
        <dbReference type="Proteomes" id="UP000315700"/>
    </source>
</evidence>
<feature type="domain" description="HTH araC/xylS-type" evidence="4">
    <location>
        <begin position="149"/>
        <end position="247"/>
    </location>
</feature>
<dbReference type="InterPro" id="IPR050204">
    <property type="entry name" value="AraC_XylS_family_regulators"/>
</dbReference>
<keyword evidence="3" id="KW-0804">Transcription</keyword>
<dbReference type="AlphaFoldDB" id="A0A517SD87"/>
<dbReference type="InParanoid" id="A0A517SD87"/>
<evidence type="ECO:0000259" key="4">
    <source>
        <dbReference type="PROSITE" id="PS01124"/>
    </source>
</evidence>
<dbReference type="GO" id="GO:0003700">
    <property type="term" value="F:DNA-binding transcription factor activity"/>
    <property type="evidence" value="ECO:0007669"/>
    <property type="project" value="InterPro"/>
</dbReference>
<dbReference type="PROSITE" id="PS01124">
    <property type="entry name" value="HTH_ARAC_FAMILY_2"/>
    <property type="match status" value="1"/>
</dbReference>
<keyword evidence="5" id="KW-0808">Transferase</keyword>
<name>A0A517SD87_9PLAN</name>
<dbReference type="PROSITE" id="PS00041">
    <property type="entry name" value="HTH_ARAC_FAMILY_1"/>
    <property type="match status" value="1"/>
</dbReference>
<dbReference type="SUPFAM" id="SSF46689">
    <property type="entry name" value="Homeodomain-like"/>
    <property type="match status" value="2"/>
</dbReference>
<keyword evidence="5" id="KW-0489">Methyltransferase</keyword>
<dbReference type="GO" id="GO:0008168">
    <property type="term" value="F:methyltransferase activity"/>
    <property type="evidence" value="ECO:0007669"/>
    <property type="project" value="UniProtKB-KW"/>
</dbReference>
<dbReference type="OrthoDB" id="9806208at2"/>
<evidence type="ECO:0000256" key="2">
    <source>
        <dbReference type="ARBA" id="ARBA00023125"/>
    </source>
</evidence>
<keyword evidence="2" id="KW-0238">DNA-binding</keyword>
<dbReference type="SMART" id="SM00342">
    <property type="entry name" value="HTH_ARAC"/>
    <property type="match status" value="1"/>
</dbReference>
<keyword evidence="6" id="KW-1185">Reference proteome</keyword>
<dbReference type="GO" id="GO:0043565">
    <property type="term" value="F:sequence-specific DNA binding"/>
    <property type="evidence" value="ECO:0007669"/>
    <property type="project" value="InterPro"/>
</dbReference>
<protein>
    <submittedName>
        <fullName evidence="5">Bifunctional transcriptional activator/DNA repair enzyme AdaA</fullName>
        <ecNumber evidence="5">2.1.1.-</ecNumber>
    </submittedName>
</protein>
<dbReference type="Gene3D" id="1.10.10.60">
    <property type="entry name" value="Homeodomain-like"/>
    <property type="match status" value="2"/>
</dbReference>
<evidence type="ECO:0000256" key="1">
    <source>
        <dbReference type="ARBA" id="ARBA00023015"/>
    </source>
</evidence>
<dbReference type="SUPFAM" id="SSF55785">
    <property type="entry name" value="PYP-like sensor domain (PAS domain)"/>
    <property type="match status" value="1"/>
</dbReference>
<gene>
    <name evidence="5" type="primary">adaA</name>
    <name evidence="5" type="ORF">Pan44_21160</name>
</gene>
<keyword evidence="1" id="KW-0805">Transcription regulation</keyword>
<dbReference type="PANTHER" id="PTHR46796:SF13">
    <property type="entry name" value="HTH-TYPE TRANSCRIPTIONAL ACTIVATOR RHAS"/>
    <property type="match status" value="1"/>
</dbReference>
<proteinExistence type="predicted"/>
<dbReference type="Pfam" id="PF08448">
    <property type="entry name" value="PAS_4"/>
    <property type="match status" value="1"/>
</dbReference>
<evidence type="ECO:0000256" key="3">
    <source>
        <dbReference type="ARBA" id="ARBA00023163"/>
    </source>
</evidence>
<dbReference type="EMBL" id="CP036271">
    <property type="protein sequence ID" value="QDT54089.1"/>
    <property type="molecule type" value="Genomic_DNA"/>
</dbReference>
<dbReference type="InterPro" id="IPR018060">
    <property type="entry name" value="HTH_AraC"/>
</dbReference>
<accession>A0A517SD87</accession>
<evidence type="ECO:0000313" key="5">
    <source>
        <dbReference type="EMBL" id="QDT54089.1"/>
    </source>
</evidence>
<dbReference type="EC" id="2.1.1.-" evidence="5"/>
<organism evidence="5 6">
    <name type="scientific">Caulifigura coniformis</name>
    <dbReference type="NCBI Taxonomy" id="2527983"/>
    <lineage>
        <taxon>Bacteria</taxon>
        <taxon>Pseudomonadati</taxon>
        <taxon>Planctomycetota</taxon>
        <taxon>Planctomycetia</taxon>
        <taxon>Planctomycetales</taxon>
        <taxon>Planctomycetaceae</taxon>
        <taxon>Caulifigura</taxon>
    </lineage>
</organism>
<dbReference type="Gene3D" id="3.30.450.20">
    <property type="entry name" value="PAS domain"/>
    <property type="match status" value="1"/>
</dbReference>
<dbReference type="PANTHER" id="PTHR46796">
    <property type="entry name" value="HTH-TYPE TRANSCRIPTIONAL ACTIVATOR RHAS-RELATED"/>
    <property type="match status" value="1"/>
</dbReference>
<sequence>MPRLEPLAFQKEFFRRHPVAESVLSLFDALPQTYFYAKDRDSRFVKVNAAFLENHGLEHESQAIGRTDRDFHPPLMAQAYLEEDRRVMQARRPIPGQIWLVMHRRSVPRWYVSTKTPLFSPEGDVVGLAGAMYRVEEPQELNRFFQELHPVVRHIEQNFAEPISMEAMARLAGLSSTHFNRRFRHLLRMTPMQYLRTVRIQAARNLLITTSRSLAEIAVEVGYTDQSHLTKRFREVTGITPAAYRRQFVDRTRS</sequence>
<dbReference type="InterPro" id="IPR013656">
    <property type="entry name" value="PAS_4"/>
</dbReference>
<dbReference type="RefSeq" id="WP_145029847.1">
    <property type="nucleotide sequence ID" value="NZ_CP036271.1"/>
</dbReference>
<dbReference type="Pfam" id="PF12833">
    <property type="entry name" value="HTH_18"/>
    <property type="match status" value="1"/>
</dbReference>